<organism evidence="6 7">
    <name type="scientific">Novosphingobium resinovorum</name>
    <dbReference type="NCBI Taxonomy" id="158500"/>
    <lineage>
        <taxon>Bacteria</taxon>
        <taxon>Pseudomonadati</taxon>
        <taxon>Pseudomonadota</taxon>
        <taxon>Alphaproteobacteria</taxon>
        <taxon>Sphingomonadales</taxon>
        <taxon>Sphingomonadaceae</taxon>
        <taxon>Novosphingobium</taxon>
    </lineage>
</organism>
<reference evidence="7" key="1">
    <citation type="journal article" date="2017" name="J. Biotechnol.">
        <title>Complete genome sequence of Novosphingobium resinovorum SA1, a versatile xenobiotic-degrading bacterium capable of utilizing sulfanilic acid.</title>
        <authorList>
            <person name="Hegedus B."/>
            <person name="Kos P.B."/>
            <person name="Balint B."/>
            <person name="Maroti G."/>
            <person name="Gan H.M."/>
            <person name="Perei K."/>
            <person name="Rakhely G."/>
        </authorList>
    </citation>
    <scope>NUCLEOTIDE SEQUENCE [LARGE SCALE GENOMIC DNA]</scope>
    <source>
        <strain evidence="7">SA1</strain>
    </source>
</reference>
<evidence type="ECO:0000313" key="6">
    <source>
        <dbReference type="EMBL" id="AOR78638.1"/>
    </source>
</evidence>
<feature type="domain" description="HTH tetR-type" evidence="5">
    <location>
        <begin position="21"/>
        <end position="81"/>
    </location>
</feature>
<dbReference type="Proteomes" id="UP000094626">
    <property type="component" value="Chromosome"/>
</dbReference>
<dbReference type="Pfam" id="PF17754">
    <property type="entry name" value="TetR_C_14"/>
    <property type="match status" value="1"/>
</dbReference>
<feature type="DNA-binding region" description="H-T-H motif" evidence="4">
    <location>
        <begin position="44"/>
        <end position="63"/>
    </location>
</feature>
<proteinExistence type="predicted"/>
<dbReference type="PROSITE" id="PS50977">
    <property type="entry name" value="HTH_TETR_2"/>
    <property type="match status" value="1"/>
</dbReference>
<dbReference type="GO" id="GO:0000976">
    <property type="term" value="F:transcription cis-regulatory region binding"/>
    <property type="evidence" value="ECO:0007669"/>
    <property type="project" value="TreeGrafter"/>
</dbReference>
<evidence type="ECO:0000256" key="2">
    <source>
        <dbReference type="ARBA" id="ARBA00023125"/>
    </source>
</evidence>
<dbReference type="Pfam" id="PF00440">
    <property type="entry name" value="TetR_N"/>
    <property type="match status" value="1"/>
</dbReference>
<dbReference type="KEGG" id="nre:BES08_11305"/>
<protein>
    <submittedName>
        <fullName evidence="6">TetR family transcriptional regulator</fullName>
    </submittedName>
</protein>
<dbReference type="Gene3D" id="1.10.10.60">
    <property type="entry name" value="Homeodomain-like"/>
    <property type="match status" value="1"/>
</dbReference>
<accession>A0A1D8A934</accession>
<gene>
    <name evidence="6" type="ORF">BES08_11305</name>
</gene>
<dbReference type="InterPro" id="IPR041347">
    <property type="entry name" value="MftR_C"/>
</dbReference>
<dbReference type="GO" id="GO:0003700">
    <property type="term" value="F:DNA-binding transcription factor activity"/>
    <property type="evidence" value="ECO:0007669"/>
    <property type="project" value="TreeGrafter"/>
</dbReference>
<evidence type="ECO:0000256" key="1">
    <source>
        <dbReference type="ARBA" id="ARBA00023015"/>
    </source>
</evidence>
<dbReference type="PROSITE" id="PS01081">
    <property type="entry name" value="HTH_TETR_1"/>
    <property type="match status" value="1"/>
</dbReference>
<keyword evidence="7" id="KW-1185">Reference proteome</keyword>
<keyword evidence="1" id="KW-0805">Transcription regulation</keyword>
<dbReference type="PRINTS" id="PR00455">
    <property type="entry name" value="HTHTETR"/>
</dbReference>
<dbReference type="InterPro" id="IPR050109">
    <property type="entry name" value="HTH-type_TetR-like_transc_reg"/>
</dbReference>
<dbReference type="InterPro" id="IPR009057">
    <property type="entry name" value="Homeodomain-like_sf"/>
</dbReference>
<keyword evidence="2 4" id="KW-0238">DNA-binding</keyword>
<dbReference type="EMBL" id="CP017075">
    <property type="protein sequence ID" value="AOR78638.1"/>
    <property type="molecule type" value="Genomic_DNA"/>
</dbReference>
<keyword evidence="3" id="KW-0804">Transcription</keyword>
<dbReference type="InterPro" id="IPR023772">
    <property type="entry name" value="DNA-bd_HTH_TetR-type_CS"/>
</dbReference>
<evidence type="ECO:0000256" key="3">
    <source>
        <dbReference type="ARBA" id="ARBA00023163"/>
    </source>
</evidence>
<dbReference type="InterPro" id="IPR001647">
    <property type="entry name" value="HTH_TetR"/>
</dbReference>
<sequence>MQDVQETISPVPVGLRERKRSQTRARIQEEAMRLFLEHGFEATTLDDIAAAADVSRRSLFHYFGSKEEIVFSTKADFPALVAAAIGRRPVEEPLLDMVENAFLELAESHLSEPARNLARLIQDTPALSAGDQAKYEKVERVLAQALAERKGLPEIDIDCRVTATAAIGILKLSTQAWLAGDDIGPDTFGRTAFAALRRVARQAPDVRE</sequence>
<evidence type="ECO:0000313" key="7">
    <source>
        <dbReference type="Proteomes" id="UP000094626"/>
    </source>
</evidence>
<dbReference type="Gene3D" id="1.10.357.10">
    <property type="entry name" value="Tetracycline Repressor, domain 2"/>
    <property type="match status" value="1"/>
</dbReference>
<evidence type="ECO:0000259" key="5">
    <source>
        <dbReference type="PROSITE" id="PS50977"/>
    </source>
</evidence>
<dbReference type="PANTHER" id="PTHR30055:SF238">
    <property type="entry name" value="MYCOFACTOCIN BIOSYNTHESIS TRANSCRIPTIONAL REGULATOR MFTR-RELATED"/>
    <property type="match status" value="1"/>
</dbReference>
<dbReference type="AlphaFoldDB" id="A0A1D8A934"/>
<dbReference type="SUPFAM" id="SSF46689">
    <property type="entry name" value="Homeodomain-like"/>
    <property type="match status" value="1"/>
</dbReference>
<evidence type="ECO:0000256" key="4">
    <source>
        <dbReference type="PROSITE-ProRule" id="PRU00335"/>
    </source>
</evidence>
<name>A0A1D8A934_9SPHN</name>
<dbReference type="PANTHER" id="PTHR30055">
    <property type="entry name" value="HTH-TYPE TRANSCRIPTIONAL REGULATOR RUTR"/>
    <property type="match status" value="1"/>
</dbReference>